<evidence type="ECO:0000313" key="6">
    <source>
        <dbReference type="Proteomes" id="UP001445335"/>
    </source>
</evidence>
<dbReference type="Proteomes" id="UP001445335">
    <property type="component" value="Unassembled WGS sequence"/>
</dbReference>
<feature type="compositionally biased region" description="Low complexity" evidence="4">
    <location>
        <begin position="15"/>
        <end position="30"/>
    </location>
</feature>
<dbReference type="GO" id="GO:0003729">
    <property type="term" value="F:mRNA binding"/>
    <property type="evidence" value="ECO:0007669"/>
    <property type="project" value="TreeGrafter"/>
</dbReference>
<dbReference type="PROSITE" id="PS51592">
    <property type="entry name" value="SAM_MTA70L_2"/>
    <property type="match status" value="1"/>
</dbReference>
<feature type="region of interest" description="Disordered" evidence="4">
    <location>
        <begin position="1"/>
        <end position="42"/>
    </location>
</feature>
<accession>A0AAW1R336</accession>
<keyword evidence="6" id="KW-1185">Reference proteome</keyword>
<feature type="compositionally biased region" description="Low complexity" evidence="4">
    <location>
        <begin position="96"/>
        <end position="108"/>
    </location>
</feature>
<dbReference type="GO" id="GO:0036396">
    <property type="term" value="C:RNA N6-methyladenosine methyltransferase complex"/>
    <property type="evidence" value="ECO:0007669"/>
    <property type="project" value="TreeGrafter"/>
</dbReference>
<evidence type="ECO:0000313" key="5">
    <source>
        <dbReference type="EMBL" id="KAK9828073.1"/>
    </source>
</evidence>
<dbReference type="SUPFAM" id="SSF53335">
    <property type="entry name" value="S-adenosyl-L-methionine-dependent methyltransferases"/>
    <property type="match status" value="1"/>
</dbReference>
<dbReference type="AlphaFoldDB" id="A0AAW1R336"/>
<protein>
    <submittedName>
        <fullName evidence="5">Uncharacterized protein</fullName>
    </submittedName>
</protein>
<organism evidence="5 6">
    <name type="scientific">Elliptochloris bilobata</name>
    <dbReference type="NCBI Taxonomy" id="381761"/>
    <lineage>
        <taxon>Eukaryota</taxon>
        <taxon>Viridiplantae</taxon>
        <taxon>Chlorophyta</taxon>
        <taxon>core chlorophytes</taxon>
        <taxon>Trebouxiophyceae</taxon>
        <taxon>Trebouxiophyceae incertae sedis</taxon>
        <taxon>Elliptochloris clade</taxon>
        <taxon>Elliptochloris</taxon>
    </lineage>
</organism>
<dbReference type="PANTHER" id="PTHR13107:SF0">
    <property type="entry name" value="N6-ADENOSINE-METHYLTRANSFERASE NON-CATALYTIC SUBUNIT"/>
    <property type="match status" value="1"/>
</dbReference>
<feature type="compositionally biased region" description="Gly residues" evidence="4">
    <location>
        <begin position="119"/>
        <end position="146"/>
    </location>
</feature>
<comment type="caution">
    <text evidence="5">The sequence shown here is derived from an EMBL/GenBank/DDBJ whole genome shotgun (WGS) entry which is preliminary data.</text>
</comment>
<dbReference type="GO" id="GO:0005634">
    <property type="term" value="C:nucleus"/>
    <property type="evidence" value="ECO:0007669"/>
    <property type="project" value="UniProtKB-SubCell"/>
</dbReference>
<feature type="compositionally biased region" description="Basic and acidic residues" evidence="4">
    <location>
        <begin position="1"/>
        <end position="11"/>
    </location>
</feature>
<reference evidence="5 6" key="1">
    <citation type="journal article" date="2024" name="Nat. Commun.">
        <title>Phylogenomics reveals the evolutionary origins of lichenization in chlorophyte algae.</title>
        <authorList>
            <person name="Puginier C."/>
            <person name="Libourel C."/>
            <person name="Otte J."/>
            <person name="Skaloud P."/>
            <person name="Haon M."/>
            <person name="Grisel S."/>
            <person name="Petersen M."/>
            <person name="Berrin J.G."/>
            <person name="Delaux P.M."/>
            <person name="Dal Grande F."/>
            <person name="Keller J."/>
        </authorList>
    </citation>
    <scope>NUCLEOTIDE SEQUENCE [LARGE SCALE GENOMIC DNA]</scope>
    <source>
        <strain evidence="5 6">SAG 245.80</strain>
    </source>
</reference>
<dbReference type="InterPro" id="IPR007757">
    <property type="entry name" value="MT-A70-like"/>
</dbReference>
<feature type="compositionally biased region" description="Basic and acidic residues" evidence="4">
    <location>
        <begin position="460"/>
        <end position="469"/>
    </location>
</feature>
<name>A0AAW1R336_9CHLO</name>
<comment type="subcellular location">
    <subcellularLocation>
        <location evidence="1">Nucleus</location>
    </subcellularLocation>
</comment>
<evidence type="ECO:0000256" key="3">
    <source>
        <dbReference type="PROSITE-ProRule" id="PRU00489"/>
    </source>
</evidence>
<evidence type="ECO:0000256" key="2">
    <source>
        <dbReference type="ARBA" id="ARBA00023242"/>
    </source>
</evidence>
<dbReference type="EMBL" id="JALJOU010000053">
    <property type="protein sequence ID" value="KAK9828073.1"/>
    <property type="molecule type" value="Genomic_DNA"/>
</dbReference>
<sequence>MLGHYARDCPKKRCTSGGPPSTSGGRVGRPMGMDPAPPLLGGMDGSFDVLTPDLHPNPAALGMGGTFGVGGMLARRSGPMGDLAGPVQGALGGAMGPPLGRPPGSLGLEGMPQRSPFPGMGGLGGRGGGGQRGHALPGGGPGGGGHTWISRGGSLATGPVRGEANDYSQHFVDTGLRPQNNLRDVHISDRFEEYPKMRELVIRKDQLVAQRATPPFYLKADLRTLKLSAETLGTRFDVALVDPPWEEYARRAPGLAQMDTWGWAEIQALELENVMDTPSFIFLWCGSAEGLDAGRHCLRKWGFRRCEDICWIKTNVSAERKGALRPDAHSVLQHTKEHCLMGIRGTVRRAHDGHIIHSNVDTDVIVSEEPPAGSTRKPEEIYGIIERFSQGRRRLELFGEDHNIRPGWFTIGRDLSGSNFSPQVYASLFVKPDGMPGISNGSARPMPGAPTLLGTTPEIEELRPRSPPK</sequence>
<dbReference type="InterPro" id="IPR045123">
    <property type="entry name" value="METTL14-like"/>
</dbReference>
<dbReference type="InterPro" id="IPR029063">
    <property type="entry name" value="SAM-dependent_MTases_sf"/>
</dbReference>
<proteinExistence type="inferred from homology"/>
<dbReference type="Pfam" id="PF05063">
    <property type="entry name" value="MT-A70"/>
    <property type="match status" value="1"/>
</dbReference>
<evidence type="ECO:0000256" key="4">
    <source>
        <dbReference type="SAM" id="MobiDB-lite"/>
    </source>
</evidence>
<evidence type="ECO:0000256" key="1">
    <source>
        <dbReference type="ARBA" id="ARBA00004123"/>
    </source>
</evidence>
<comment type="similarity">
    <text evidence="3">Belongs to the MT-A70-like family.</text>
</comment>
<keyword evidence="2" id="KW-0539">Nucleus</keyword>
<feature type="region of interest" description="Disordered" evidence="4">
    <location>
        <begin position="86"/>
        <end position="162"/>
    </location>
</feature>
<feature type="region of interest" description="Disordered" evidence="4">
    <location>
        <begin position="439"/>
        <end position="469"/>
    </location>
</feature>
<dbReference type="PANTHER" id="PTHR13107">
    <property type="entry name" value="N6-ADENOSINE-METHYLTRANSFERASE NON-CATALYTIC SUBUNIT"/>
    <property type="match status" value="1"/>
</dbReference>
<gene>
    <name evidence="5" type="ORF">WJX81_008698</name>
</gene>
<dbReference type="PROSITE" id="PS51143">
    <property type="entry name" value="MT_A70"/>
    <property type="match status" value="1"/>
</dbReference>